<dbReference type="Pfam" id="PF00583">
    <property type="entry name" value="Acetyltransf_1"/>
    <property type="match status" value="1"/>
</dbReference>
<dbReference type="SUPFAM" id="SSF55729">
    <property type="entry name" value="Acyl-CoA N-acyltransferases (Nat)"/>
    <property type="match status" value="1"/>
</dbReference>
<dbReference type="InterPro" id="IPR016181">
    <property type="entry name" value="Acyl_CoA_acyltransferase"/>
</dbReference>
<evidence type="ECO:0000313" key="2">
    <source>
        <dbReference type="Proteomes" id="UP000058636"/>
    </source>
</evidence>
<dbReference type="Gene3D" id="3.40.630.30">
    <property type="match status" value="1"/>
</dbReference>
<dbReference type="CDD" id="cd04301">
    <property type="entry name" value="NAT_SF"/>
    <property type="match status" value="1"/>
</dbReference>
<accession>A0A117L2V4</accession>
<dbReference type="GO" id="GO:0016747">
    <property type="term" value="F:acyltransferase activity, transferring groups other than amino-acyl groups"/>
    <property type="evidence" value="ECO:0007669"/>
    <property type="project" value="InterPro"/>
</dbReference>
<proteinExistence type="predicted"/>
<reference evidence="1 2" key="1">
    <citation type="journal article" date="2015" name="MBio">
        <title>Genome-Resolved Metagenomic Analysis Reveals Roles for Candidate Phyla and Other Microbial Community Members in Biogeochemical Transformations in Oil Reservoirs.</title>
        <authorList>
            <person name="Hu P."/>
            <person name="Tom L."/>
            <person name="Singh A."/>
            <person name="Thomas B.C."/>
            <person name="Baker B.J."/>
            <person name="Piceno Y.M."/>
            <person name="Andersen G.L."/>
            <person name="Banfield J.F."/>
        </authorList>
    </citation>
    <scope>NUCLEOTIDE SEQUENCE [LARGE SCALE GENOMIC DNA]</scope>
    <source>
        <strain evidence="1">46_26</strain>
    </source>
</reference>
<name>A0A117L2V4_9THEM</name>
<gene>
    <name evidence="1" type="ORF">XD57_0427</name>
</gene>
<dbReference type="PANTHER" id="PTHR43072">
    <property type="entry name" value="N-ACETYLTRANSFERASE"/>
    <property type="match status" value="1"/>
</dbReference>
<evidence type="ECO:0000313" key="1">
    <source>
        <dbReference type="EMBL" id="KUK23483.1"/>
    </source>
</evidence>
<protein>
    <submittedName>
        <fullName evidence="1">GCN5-related N-acetyltransferase</fullName>
    </submittedName>
</protein>
<dbReference type="EMBL" id="LGFG01000021">
    <property type="protein sequence ID" value="KUK23483.1"/>
    <property type="molecule type" value="Genomic_DNA"/>
</dbReference>
<dbReference type="Proteomes" id="UP000058636">
    <property type="component" value="Unassembled WGS sequence"/>
</dbReference>
<dbReference type="InterPro" id="IPR000182">
    <property type="entry name" value="GNAT_dom"/>
</dbReference>
<comment type="caution">
    <text evidence="1">The sequence shown here is derived from an EMBL/GenBank/DDBJ whole genome shotgun (WGS) entry which is preliminary data.</text>
</comment>
<dbReference type="AlphaFoldDB" id="A0A117L2V4"/>
<sequence>MFPRKELLKDGSLLLIREASIWDAKRIVEYMKEVTSETDFLITRPDEVYDVSTERNYIRMYRNNPGKLMIVGEINREIVSLLTFTGFGRKRTRHVGEIGISVKKRYWGIGIGTKMITSAIEWARRNDFIRIQLEVLKSNERAISLYRKLGFELEGVKRKAVRRDDGSFEDVFVMALLLD</sequence>
<keyword evidence="1" id="KW-0808">Transferase</keyword>
<dbReference type="PROSITE" id="PS51186">
    <property type="entry name" value="GNAT"/>
    <property type="match status" value="1"/>
</dbReference>
<organism evidence="1 2">
    <name type="scientific">Thermotoga petrophila</name>
    <dbReference type="NCBI Taxonomy" id="93929"/>
    <lineage>
        <taxon>Bacteria</taxon>
        <taxon>Thermotogati</taxon>
        <taxon>Thermotogota</taxon>
        <taxon>Thermotogae</taxon>
        <taxon>Thermotogales</taxon>
        <taxon>Thermotogaceae</taxon>
        <taxon>Thermotoga</taxon>
    </lineage>
</organism>
<dbReference type="PATRIC" id="fig|93930.3.peg.1212"/>